<gene>
    <name evidence="2" type="ORF">OCS65_15105</name>
</gene>
<dbReference type="PANTHER" id="PTHR43649">
    <property type="entry name" value="ARABINOSE-BINDING PROTEIN-RELATED"/>
    <property type="match status" value="1"/>
</dbReference>
<organism evidence="2 3">
    <name type="scientific">Rhodococcus aetherivorans</name>
    <dbReference type="NCBI Taxonomy" id="191292"/>
    <lineage>
        <taxon>Bacteria</taxon>
        <taxon>Bacillati</taxon>
        <taxon>Actinomycetota</taxon>
        <taxon>Actinomycetes</taxon>
        <taxon>Mycobacteriales</taxon>
        <taxon>Nocardiaceae</taxon>
        <taxon>Rhodococcus</taxon>
    </lineage>
</organism>
<dbReference type="InterPro" id="IPR006059">
    <property type="entry name" value="SBP"/>
</dbReference>
<accession>A0AA46NT12</accession>
<proteinExistence type="predicted"/>
<dbReference type="GeneID" id="83621772"/>
<sequence>MDSHHSTPARRARRFAALAGAAVLQTVVACAPPGSGNTATVPTDPVPVNIDLGTDPIELTLYDGAGLKKIDEALIAAFTERHPNVTITPRYDPDEVQAVNAPRVLASENPPDIARIIALPAAVANHQLTALDPWADAYGWNTLPPGQSAMYRVDANGIRGTGPQYTMASGFTVTGLYYNKELANRIGMVEPPTTVAEFEQALASAKTAGLIPIMAGNKSAQVTFLVQMMLNTALGPDAVNGWVFNAPGATLDTSAAVDAAAVVAGWAAKGYFPADTNGTDATAAAGRFAAGEALFYVSGNWDAATLQAKMGENVGFTLPPAPAGSPVLAMSDPVSNFAIPSGSDDKNAAAAFLDFLRSDAGRQVVVDAGFAPSGTGPVPATAPGSLGAQIQAAFDILVAADGQVQFVQNATNGMSGTWLPQVQMLVAGRTTPGEMMAAVQSAYEQDLLR</sequence>
<feature type="chain" id="PRO_5041400675" evidence="1">
    <location>
        <begin position="32"/>
        <end position="449"/>
    </location>
</feature>
<evidence type="ECO:0000313" key="3">
    <source>
        <dbReference type="Proteomes" id="UP001163947"/>
    </source>
</evidence>
<evidence type="ECO:0000313" key="2">
    <source>
        <dbReference type="EMBL" id="UYF91859.1"/>
    </source>
</evidence>
<name>A0AA46NT12_9NOCA</name>
<reference evidence="2" key="1">
    <citation type="submission" date="2022-09" db="EMBL/GenBank/DDBJ databases">
        <title>The genome sequence of Rhodococcus aetherivorans N1.</title>
        <authorList>
            <person name="Jiang W."/>
        </authorList>
    </citation>
    <scope>NUCLEOTIDE SEQUENCE</scope>
    <source>
        <strain evidence="2">N1</strain>
    </source>
</reference>
<dbReference type="RefSeq" id="WP_263507210.1">
    <property type="nucleotide sequence ID" value="NZ_CP106982.1"/>
</dbReference>
<dbReference type="SUPFAM" id="SSF53850">
    <property type="entry name" value="Periplasmic binding protein-like II"/>
    <property type="match status" value="1"/>
</dbReference>
<dbReference type="AlphaFoldDB" id="A0AA46NT12"/>
<dbReference type="EMBL" id="CP106982">
    <property type="protein sequence ID" value="UYF91859.1"/>
    <property type="molecule type" value="Genomic_DNA"/>
</dbReference>
<feature type="signal peptide" evidence="1">
    <location>
        <begin position="1"/>
        <end position="31"/>
    </location>
</feature>
<dbReference type="Pfam" id="PF01547">
    <property type="entry name" value="SBP_bac_1"/>
    <property type="match status" value="1"/>
</dbReference>
<dbReference type="Gene3D" id="3.40.190.10">
    <property type="entry name" value="Periplasmic binding protein-like II"/>
    <property type="match status" value="2"/>
</dbReference>
<keyword evidence="1" id="KW-0732">Signal</keyword>
<protein>
    <submittedName>
        <fullName evidence="2">Extracellular solute-binding protein</fullName>
    </submittedName>
</protein>
<dbReference type="InterPro" id="IPR050490">
    <property type="entry name" value="Bact_solute-bd_prot1"/>
</dbReference>
<dbReference type="Proteomes" id="UP001163947">
    <property type="component" value="Chromosome"/>
</dbReference>
<evidence type="ECO:0000256" key="1">
    <source>
        <dbReference type="SAM" id="SignalP"/>
    </source>
</evidence>